<comment type="caution">
    <text evidence="1">The sequence shown here is derived from an EMBL/GenBank/DDBJ whole genome shotgun (WGS) entry which is preliminary data.</text>
</comment>
<protein>
    <submittedName>
        <fullName evidence="1">Uncharacterized protein</fullName>
    </submittedName>
</protein>
<reference evidence="1 2" key="1">
    <citation type="submission" date="2016-04" db="EMBL/GenBank/DDBJ databases">
        <title>Genome sequence of Clostridium magnum DSM 2767.</title>
        <authorList>
            <person name="Poehlein A."/>
            <person name="Uhlig R."/>
            <person name="Fischer R."/>
            <person name="Bahl H."/>
            <person name="Daniel R."/>
        </authorList>
    </citation>
    <scope>NUCLEOTIDE SEQUENCE [LARGE SCALE GENOMIC DNA]</scope>
    <source>
        <strain evidence="1 2">DSM 2767</strain>
    </source>
</reference>
<name>A0A162UU09_9CLOT</name>
<keyword evidence="2" id="KW-1185">Reference proteome</keyword>
<evidence type="ECO:0000313" key="1">
    <source>
        <dbReference type="EMBL" id="KZL94281.1"/>
    </source>
</evidence>
<sequence length="38" mass="4375">MDNRAEKKSENNNELRRSLTARHLNMIAMGGPLEQVYS</sequence>
<dbReference type="EMBL" id="LWAE01000001">
    <property type="protein sequence ID" value="KZL94281.1"/>
    <property type="molecule type" value="Genomic_DNA"/>
</dbReference>
<evidence type="ECO:0000313" key="2">
    <source>
        <dbReference type="Proteomes" id="UP000076603"/>
    </source>
</evidence>
<gene>
    <name evidence="1" type="ORF">CLMAG_13340</name>
</gene>
<accession>A0A162UU09</accession>
<proteinExistence type="predicted"/>
<dbReference type="Proteomes" id="UP000076603">
    <property type="component" value="Unassembled WGS sequence"/>
</dbReference>
<dbReference type="PATRIC" id="fig|1121326.3.peg.1302"/>
<organism evidence="1 2">
    <name type="scientific">Clostridium magnum DSM 2767</name>
    <dbReference type="NCBI Taxonomy" id="1121326"/>
    <lineage>
        <taxon>Bacteria</taxon>
        <taxon>Bacillati</taxon>
        <taxon>Bacillota</taxon>
        <taxon>Clostridia</taxon>
        <taxon>Eubacteriales</taxon>
        <taxon>Clostridiaceae</taxon>
        <taxon>Clostridium</taxon>
    </lineage>
</organism>
<dbReference type="AlphaFoldDB" id="A0A162UU09"/>